<proteinExistence type="predicted"/>
<feature type="compositionally biased region" description="Basic residues" evidence="1">
    <location>
        <begin position="728"/>
        <end position="748"/>
    </location>
</feature>
<evidence type="ECO:0000313" key="4">
    <source>
        <dbReference type="EMBL" id="SJL00392.1"/>
    </source>
</evidence>
<sequence>MIFSLLLVSLTAVARAAVLVDFQVAQPPVVPSNVKQCTVQVLQREFAFSFGHSEVVELVPPTDCGPVGSWSAITLNLTVTSNGTQFDRLGIFTFQNVEIWRTSTPEPTRGDGIIWTYIKDVSQYMPLFETTGTFIFQLDNLIEQGLDGIYSSVVHATYYASSKQHPPADKANLIVPLSTLANDTGNDASVPPGFSLNVTLPTNTVEIYAELFASGNGNEEFWYTNAANDFISNLPDGTTFGQGPFREVRLLIDGQVAGVAFPYPVIFTGGIIPSFWRPITSYGALELPTYFLDVTPFAPLLSDGNPHNFTIDVPSAEADHTTNQNWFVSGLLQVITDSSSKRTTGKITKYAVEPFATTSATGSVSQSEFDVEITVQATRSVHIEADVIRGSGKTTHVVWTQDMSYSNLQVYTNDALTQFIKQTATGDTSSTHNGVSVVSDSFSYPLELNMTFLNPAFTSWTSEVDHSYDRTLQASPLVLGTTIHNHQITTGFFQTASTGNTGNGTSNNTFTYRDTAGNTYQRTVNAALNNITFDEQSGSLAPANIPVVVEQALQASDRIYLFCTYEYGNLKWVIIGFLGPDACPNLTKAIMSTVELSQPKTKRRGTKRTNVAFSDDENESDGGVRDYPHSPKRARIHSTEPDTTTDHHLRKHSPESSPNVGRSDAAATKKSRKRKPSTRLVDEDEDDDYDVNIEDDDDELLKTTAAIPDGFDDDEEFIDDDDEAPMKGSKKGKTKGVKAAGKGKGKTKVKPEVKEIKMKDERKIPKPVLSAPQPPSSKRPKVQDTSDTPGGDSQLVKDDHPTQAPKKKLPTIKKNKELGVAGPSTPSVAKSVSSAPTAPKDEFSLTNTLTPASRKPPLVSGGDLDLSNSSVYSSLFKPTTNTPRTASNRDAERRKELNKLREEARAKRELEANYHFDLQGDMEKILRFEDRLRSIRSPTVYPNVLGAKWKEQWERDKRHRVQTPSRDVDGGREEGEM</sequence>
<dbReference type="Pfam" id="PF12222">
    <property type="entry name" value="PNGaseA"/>
    <property type="match status" value="1"/>
</dbReference>
<feature type="compositionally biased region" description="Polar residues" evidence="1">
    <location>
        <begin position="824"/>
        <end position="836"/>
    </location>
</feature>
<feature type="compositionally biased region" description="Basic and acidic residues" evidence="1">
    <location>
        <begin position="966"/>
        <end position="977"/>
    </location>
</feature>
<feature type="signal peptide" evidence="2">
    <location>
        <begin position="1"/>
        <end position="16"/>
    </location>
</feature>
<evidence type="ECO:0000313" key="5">
    <source>
        <dbReference type="Proteomes" id="UP000219338"/>
    </source>
</evidence>
<dbReference type="Pfam" id="PF25156">
    <property type="entry name" value="PNGase_A_C"/>
    <property type="match status" value="1"/>
</dbReference>
<feature type="compositionally biased region" description="Polar residues" evidence="1">
    <location>
        <begin position="866"/>
        <end position="886"/>
    </location>
</feature>
<evidence type="ECO:0000259" key="3">
    <source>
        <dbReference type="Pfam" id="PF12222"/>
    </source>
</evidence>
<dbReference type="STRING" id="47428.A0A284QVB0"/>
<name>A0A284QVB0_ARMOS</name>
<dbReference type="OrthoDB" id="1612078at2759"/>
<dbReference type="EMBL" id="FUEG01000002">
    <property type="protein sequence ID" value="SJL00392.1"/>
    <property type="molecule type" value="Genomic_DNA"/>
</dbReference>
<evidence type="ECO:0000256" key="2">
    <source>
        <dbReference type="SAM" id="SignalP"/>
    </source>
</evidence>
<feature type="compositionally biased region" description="Basic and acidic residues" evidence="1">
    <location>
        <begin position="749"/>
        <end position="764"/>
    </location>
</feature>
<gene>
    <name evidence="4" type="ORF">ARMOST_03705</name>
</gene>
<evidence type="ECO:0000256" key="1">
    <source>
        <dbReference type="SAM" id="MobiDB-lite"/>
    </source>
</evidence>
<feature type="compositionally biased region" description="Basic and acidic residues" evidence="1">
    <location>
        <begin position="637"/>
        <end position="647"/>
    </location>
</feature>
<feature type="compositionally biased region" description="Basic and acidic residues" evidence="1">
    <location>
        <begin position="887"/>
        <end position="897"/>
    </location>
</feature>
<keyword evidence="2" id="KW-0732">Signal</keyword>
<feature type="compositionally biased region" description="Acidic residues" evidence="1">
    <location>
        <begin position="682"/>
        <end position="699"/>
    </location>
</feature>
<dbReference type="InterPro" id="IPR021102">
    <property type="entry name" value="PNGase_A"/>
</dbReference>
<feature type="region of interest" description="Disordered" evidence="1">
    <location>
        <begin position="952"/>
        <end position="977"/>
    </location>
</feature>
<feature type="chain" id="PRO_5012131268" description="Peptide N-acetyl-beta-D-glucosaminyl asparaginase amidase A N-terminal domain-containing protein" evidence="2">
    <location>
        <begin position="17"/>
        <end position="977"/>
    </location>
</feature>
<dbReference type="InterPro" id="IPR056948">
    <property type="entry name" value="PNGaseA_N"/>
</dbReference>
<feature type="region of interest" description="Disordered" evidence="1">
    <location>
        <begin position="596"/>
        <end position="897"/>
    </location>
</feature>
<protein>
    <recommendedName>
        <fullName evidence="3">Peptide N-acetyl-beta-D-glucosaminyl asparaginase amidase A N-terminal domain-containing protein</fullName>
    </recommendedName>
</protein>
<accession>A0A284QVB0</accession>
<organism evidence="4 5">
    <name type="scientific">Armillaria ostoyae</name>
    <name type="common">Armillaria root rot fungus</name>
    <dbReference type="NCBI Taxonomy" id="47428"/>
    <lineage>
        <taxon>Eukaryota</taxon>
        <taxon>Fungi</taxon>
        <taxon>Dikarya</taxon>
        <taxon>Basidiomycota</taxon>
        <taxon>Agaricomycotina</taxon>
        <taxon>Agaricomycetes</taxon>
        <taxon>Agaricomycetidae</taxon>
        <taxon>Agaricales</taxon>
        <taxon>Marasmiineae</taxon>
        <taxon>Physalacriaceae</taxon>
        <taxon>Armillaria</taxon>
    </lineage>
</organism>
<reference evidence="5" key="1">
    <citation type="journal article" date="2017" name="Nat. Ecol. Evol.">
        <title>Genome expansion and lineage-specific genetic innovations in the forest pathogenic fungi Armillaria.</title>
        <authorList>
            <person name="Sipos G."/>
            <person name="Prasanna A.N."/>
            <person name="Walter M.C."/>
            <person name="O'Connor E."/>
            <person name="Balint B."/>
            <person name="Krizsan K."/>
            <person name="Kiss B."/>
            <person name="Hess J."/>
            <person name="Varga T."/>
            <person name="Slot J."/>
            <person name="Riley R."/>
            <person name="Boka B."/>
            <person name="Rigling D."/>
            <person name="Barry K."/>
            <person name="Lee J."/>
            <person name="Mihaltcheva S."/>
            <person name="LaButti K."/>
            <person name="Lipzen A."/>
            <person name="Waldron R."/>
            <person name="Moloney N.M."/>
            <person name="Sperisen C."/>
            <person name="Kredics L."/>
            <person name="Vagvoelgyi C."/>
            <person name="Patrignani A."/>
            <person name="Fitzpatrick D."/>
            <person name="Nagy I."/>
            <person name="Doyle S."/>
            <person name="Anderson J.B."/>
            <person name="Grigoriev I.V."/>
            <person name="Gueldener U."/>
            <person name="Muensterkoetter M."/>
            <person name="Nagy L.G."/>
        </authorList>
    </citation>
    <scope>NUCLEOTIDE SEQUENCE [LARGE SCALE GENOMIC DNA]</scope>
    <source>
        <strain evidence="5">C18/9</strain>
    </source>
</reference>
<dbReference type="PANTHER" id="PTHR31104">
    <property type="entry name" value="PEPTIDE-N4-(N-ACETYL-BETA-GLUCOSAMINYL)ASPARAGINE AMIDASE A PROTEIN"/>
    <property type="match status" value="1"/>
</dbReference>
<feature type="compositionally biased region" description="Acidic residues" evidence="1">
    <location>
        <begin position="710"/>
        <end position="723"/>
    </location>
</feature>
<keyword evidence="5" id="KW-1185">Reference proteome</keyword>
<dbReference type="AlphaFoldDB" id="A0A284QVB0"/>
<feature type="domain" description="Peptide N-acetyl-beta-D-glucosaminyl asparaginase amidase A N-terminal" evidence="3">
    <location>
        <begin position="28"/>
        <end position="351"/>
    </location>
</feature>
<dbReference type="Proteomes" id="UP000219338">
    <property type="component" value="Unassembled WGS sequence"/>
</dbReference>